<evidence type="ECO:0000256" key="1">
    <source>
        <dbReference type="ARBA" id="ARBA00002292"/>
    </source>
</evidence>
<keyword evidence="4" id="KW-0813">Transport</keyword>
<dbReference type="PANTHER" id="PTHR34386">
    <property type="entry name" value="GLUTAREDOXIN"/>
    <property type="match status" value="1"/>
</dbReference>
<feature type="domain" description="Glutaredoxin" evidence="8">
    <location>
        <begin position="7"/>
        <end position="62"/>
    </location>
</feature>
<dbReference type="InterPro" id="IPR011909">
    <property type="entry name" value="GlrX_NrdH"/>
</dbReference>
<evidence type="ECO:0000256" key="5">
    <source>
        <dbReference type="ARBA" id="ARBA00022982"/>
    </source>
</evidence>
<sequence>MISMSNITLFTKNGCPQCRMTKNYLRSHNIQFTEHNINEEPQYISYLKDQGFQAVPVLEADGVKSFYGFRPEALKQLAG</sequence>
<protein>
    <recommendedName>
        <fullName evidence="3">Glutaredoxin-like protein NrdH</fullName>
    </recommendedName>
</protein>
<dbReference type="Proteomes" id="UP000050865">
    <property type="component" value="Unassembled WGS sequence"/>
</dbReference>
<accession>A0A0R2FBG4</accession>
<dbReference type="InterPro" id="IPR002109">
    <property type="entry name" value="Glutaredoxin"/>
</dbReference>
<evidence type="ECO:0000313" key="10">
    <source>
        <dbReference type="Proteomes" id="UP000050865"/>
    </source>
</evidence>
<gene>
    <name evidence="9" type="ORF">FC75_GL000384</name>
</gene>
<dbReference type="GO" id="GO:0045454">
    <property type="term" value="P:cell redox homeostasis"/>
    <property type="evidence" value="ECO:0007669"/>
    <property type="project" value="InterPro"/>
</dbReference>
<organism evidence="9 10">
    <name type="scientific">Lacticaseibacillus camelliae DSM 22697 = JCM 13995</name>
    <dbReference type="NCBI Taxonomy" id="1423730"/>
    <lineage>
        <taxon>Bacteria</taxon>
        <taxon>Bacillati</taxon>
        <taxon>Bacillota</taxon>
        <taxon>Bacilli</taxon>
        <taxon>Lactobacillales</taxon>
        <taxon>Lactobacillaceae</taxon>
        <taxon>Lacticaseibacillus</taxon>
    </lineage>
</organism>
<comment type="caution">
    <text evidence="9">The sequence shown here is derived from an EMBL/GenBank/DDBJ whole genome shotgun (WGS) entry which is preliminary data.</text>
</comment>
<keyword evidence="10" id="KW-1185">Reference proteome</keyword>
<evidence type="ECO:0000256" key="4">
    <source>
        <dbReference type="ARBA" id="ARBA00022448"/>
    </source>
</evidence>
<dbReference type="NCBIfam" id="TIGR02194">
    <property type="entry name" value="GlrX_NrdH"/>
    <property type="match status" value="1"/>
</dbReference>
<dbReference type="Gene3D" id="3.40.30.10">
    <property type="entry name" value="Glutaredoxin"/>
    <property type="match status" value="1"/>
</dbReference>
<evidence type="ECO:0000313" key="9">
    <source>
        <dbReference type="EMBL" id="KRN25470.1"/>
    </source>
</evidence>
<dbReference type="GO" id="GO:0009055">
    <property type="term" value="F:electron transfer activity"/>
    <property type="evidence" value="ECO:0007669"/>
    <property type="project" value="TreeGrafter"/>
</dbReference>
<evidence type="ECO:0000256" key="7">
    <source>
        <dbReference type="ARBA" id="ARBA00023284"/>
    </source>
</evidence>
<comment type="similarity">
    <text evidence="2">Belongs to the glutaredoxin family.</text>
</comment>
<dbReference type="InterPro" id="IPR036249">
    <property type="entry name" value="Thioredoxin-like_sf"/>
</dbReference>
<dbReference type="STRING" id="1423730.FC75_GL000384"/>
<evidence type="ECO:0000256" key="6">
    <source>
        <dbReference type="ARBA" id="ARBA00023157"/>
    </source>
</evidence>
<keyword evidence="5" id="KW-0249">Electron transport</keyword>
<dbReference type="PANTHER" id="PTHR34386:SF1">
    <property type="entry name" value="GLUTAREDOXIN-LIKE PROTEIN NRDH"/>
    <property type="match status" value="1"/>
</dbReference>
<dbReference type="Pfam" id="PF00462">
    <property type="entry name" value="Glutaredoxin"/>
    <property type="match status" value="1"/>
</dbReference>
<dbReference type="SUPFAM" id="SSF52833">
    <property type="entry name" value="Thioredoxin-like"/>
    <property type="match status" value="1"/>
</dbReference>
<dbReference type="PROSITE" id="PS51354">
    <property type="entry name" value="GLUTAREDOXIN_2"/>
    <property type="match status" value="1"/>
</dbReference>
<comment type="function">
    <text evidence="1">Electron transport system for the ribonucleotide reductase system NrdEF.</text>
</comment>
<proteinExistence type="inferred from homology"/>
<evidence type="ECO:0000256" key="3">
    <source>
        <dbReference type="ARBA" id="ARBA00017945"/>
    </source>
</evidence>
<evidence type="ECO:0000259" key="8">
    <source>
        <dbReference type="Pfam" id="PF00462"/>
    </source>
</evidence>
<dbReference type="EMBL" id="AYZJ01000010">
    <property type="protein sequence ID" value="KRN25470.1"/>
    <property type="molecule type" value="Genomic_DNA"/>
</dbReference>
<reference evidence="9 10" key="1">
    <citation type="journal article" date="2015" name="Genome Announc.">
        <title>Expanding the biotechnology potential of lactobacilli through comparative genomics of 213 strains and associated genera.</title>
        <authorList>
            <person name="Sun Z."/>
            <person name="Harris H.M."/>
            <person name="McCann A."/>
            <person name="Guo C."/>
            <person name="Argimon S."/>
            <person name="Zhang W."/>
            <person name="Yang X."/>
            <person name="Jeffery I.B."/>
            <person name="Cooney J.C."/>
            <person name="Kagawa T.F."/>
            <person name="Liu W."/>
            <person name="Song Y."/>
            <person name="Salvetti E."/>
            <person name="Wrobel A."/>
            <person name="Rasinkangas P."/>
            <person name="Parkhill J."/>
            <person name="Rea M.C."/>
            <person name="O'Sullivan O."/>
            <person name="Ritari J."/>
            <person name="Douillard F.P."/>
            <person name="Paul Ross R."/>
            <person name="Yang R."/>
            <person name="Briner A.E."/>
            <person name="Felis G.E."/>
            <person name="de Vos W.M."/>
            <person name="Barrangou R."/>
            <person name="Klaenhammer T.R."/>
            <person name="Caufield P.W."/>
            <person name="Cui Y."/>
            <person name="Zhang H."/>
            <person name="O'Toole P.W."/>
        </authorList>
    </citation>
    <scope>NUCLEOTIDE SEQUENCE [LARGE SCALE GENOMIC DNA]</scope>
    <source>
        <strain evidence="9 10">DSM 22697</strain>
    </source>
</reference>
<evidence type="ECO:0000256" key="2">
    <source>
        <dbReference type="ARBA" id="ARBA00007787"/>
    </source>
</evidence>
<dbReference type="CDD" id="cd02976">
    <property type="entry name" value="NrdH"/>
    <property type="match status" value="1"/>
</dbReference>
<keyword evidence="7" id="KW-0676">Redox-active center</keyword>
<name>A0A0R2FBG4_9LACO</name>
<dbReference type="InterPro" id="IPR051548">
    <property type="entry name" value="Grx-like_ET"/>
</dbReference>
<keyword evidence="6" id="KW-1015">Disulfide bond</keyword>
<dbReference type="PATRIC" id="fig|1423730.4.peg.404"/>
<dbReference type="AlphaFoldDB" id="A0A0R2FBG4"/>